<dbReference type="GO" id="GO:0022625">
    <property type="term" value="C:cytosolic large ribosomal subunit"/>
    <property type="evidence" value="ECO:0007669"/>
    <property type="project" value="TreeGrafter"/>
</dbReference>
<dbReference type="PANTHER" id="PTHR11229:SF16">
    <property type="entry name" value="LARGE RIBOSOMAL SUBUNIT PROTEIN UL3C"/>
    <property type="match status" value="1"/>
</dbReference>
<dbReference type="GO" id="GO:0006412">
    <property type="term" value="P:translation"/>
    <property type="evidence" value="ECO:0007669"/>
    <property type="project" value="UniProtKB-UniRule"/>
</dbReference>
<sequence length="265" mass="28823">MGLKLNMTARFDKWEHRVPVTLIKADPNVILSQKDGKVELGFGRRKKVKKTQNAHVSVAGFAPRFIKEVTTGESNFASGDKVTVSVFEPGDLVKVTGITKGKGFAGGVKRWGFAGGPKTHGQSDRHRAPGSIGQTTTPGRVFKGKKMAGHLGASKKTINNLEVLEVDSENNLLVIKGSVPGARMGLLLITKTGKAKAVPAGPPREASRQGYTLPPSPKEDEKQDRQTTKKETSKQDENQQVTTKENRKGDRKSEEKEKENATENQ</sequence>
<dbReference type="EMBL" id="MFAY01000062">
    <property type="protein sequence ID" value="OGD87268.1"/>
    <property type="molecule type" value="Genomic_DNA"/>
</dbReference>
<protein>
    <recommendedName>
        <fullName evidence="6">50S ribosomal protein L3</fullName>
    </recommendedName>
</protein>
<evidence type="ECO:0000256" key="2">
    <source>
        <dbReference type="ARBA" id="ARBA00022730"/>
    </source>
</evidence>
<keyword evidence="2" id="KW-0699">rRNA-binding</keyword>
<dbReference type="PANTHER" id="PTHR11229">
    <property type="entry name" value="50S RIBOSOMAL PROTEIN L3"/>
    <property type="match status" value="1"/>
</dbReference>
<evidence type="ECO:0000256" key="7">
    <source>
        <dbReference type="SAM" id="MobiDB-lite"/>
    </source>
</evidence>
<keyword evidence="3" id="KW-0694">RNA-binding</keyword>
<evidence type="ECO:0000313" key="8">
    <source>
        <dbReference type="EMBL" id="OGD87268.1"/>
    </source>
</evidence>
<dbReference type="InterPro" id="IPR009000">
    <property type="entry name" value="Transl_B-barrel_sf"/>
</dbReference>
<dbReference type="FunFam" id="2.40.30.10:FF:000004">
    <property type="entry name" value="50S ribosomal protein L3"/>
    <property type="match status" value="1"/>
</dbReference>
<gene>
    <name evidence="8" type="ORF">A2693_04160</name>
</gene>
<dbReference type="Proteomes" id="UP000178577">
    <property type="component" value="Unassembled WGS sequence"/>
</dbReference>
<dbReference type="NCBIfam" id="TIGR03625">
    <property type="entry name" value="L3_bact"/>
    <property type="match status" value="1"/>
</dbReference>
<feature type="compositionally biased region" description="Basic and acidic residues" evidence="7">
    <location>
        <begin position="244"/>
        <end position="265"/>
    </location>
</feature>
<comment type="caution">
    <text evidence="8">The sequence shown here is derived from an EMBL/GenBank/DDBJ whole genome shotgun (WGS) entry which is preliminary data.</text>
</comment>
<evidence type="ECO:0000313" key="9">
    <source>
        <dbReference type="Proteomes" id="UP000178577"/>
    </source>
</evidence>
<dbReference type="AlphaFoldDB" id="A0A1F5G600"/>
<comment type="similarity">
    <text evidence="1">Belongs to the universal ribosomal protein uL3 family.</text>
</comment>
<dbReference type="Gene3D" id="2.40.30.10">
    <property type="entry name" value="Translation factors"/>
    <property type="match status" value="2"/>
</dbReference>
<feature type="region of interest" description="Disordered" evidence="7">
    <location>
        <begin position="113"/>
        <end position="140"/>
    </location>
</feature>
<proteinExistence type="inferred from homology"/>
<dbReference type="InterPro" id="IPR019927">
    <property type="entry name" value="Ribosomal_uL3_bac/org-type"/>
</dbReference>
<name>A0A1F5G600_9BACT</name>
<keyword evidence="5" id="KW-0687">Ribonucleoprotein</keyword>
<dbReference type="SUPFAM" id="SSF50447">
    <property type="entry name" value="Translation proteins"/>
    <property type="match status" value="1"/>
</dbReference>
<dbReference type="InterPro" id="IPR000597">
    <property type="entry name" value="Ribosomal_uL3"/>
</dbReference>
<keyword evidence="4 8" id="KW-0689">Ribosomal protein</keyword>
<dbReference type="Pfam" id="PF00297">
    <property type="entry name" value="Ribosomal_L3"/>
    <property type="match status" value="1"/>
</dbReference>
<evidence type="ECO:0000256" key="3">
    <source>
        <dbReference type="ARBA" id="ARBA00022884"/>
    </source>
</evidence>
<feature type="compositionally biased region" description="Basic and acidic residues" evidence="7">
    <location>
        <begin position="217"/>
        <end position="237"/>
    </location>
</feature>
<evidence type="ECO:0000256" key="4">
    <source>
        <dbReference type="ARBA" id="ARBA00022980"/>
    </source>
</evidence>
<feature type="region of interest" description="Disordered" evidence="7">
    <location>
        <begin position="193"/>
        <end position="265"/>
    </location>
</feature>
<evidence type="ECO:0000256" key="5">
    <source>
        <dbReference type="ARBA" id="ARBA00023274"/>
    </source>
</evidence>
<evidence type="ECO:0000256" key="6">
    <source>
        <dbReference type="NCBIfam" id="TIGR03625"/>
    </source>
</evidence>
<dbReference type="GO" id="GO:0003735">
    <property type="term" value="F:structural constituent of ribosome"/>
    <property type="evidence" value="ECO:0007669"/>
    <property type="project" value="UniProtKB-UniRule"/>
</dbReference>
<organism evidence="8 9">
    <name type="scientific">Candidatus Curtissbacteria bacterium RIFCSPHIGHO2_01_FULL_40_12</name>
    <dbReference type="NCBI Taxonomy" id="1797710"/>
    <lineage>
        <taxon>Bacteria</taxon>
        <taxon>Candidatus Curtissiibacteriota</taxon>
    </lineage>
</organism>
<accession>A0A1F5G600</accession>
<reference evidence="8 9" key="1">
    <citation type="journal article" date="2016" name="Nat. Commun.">
        <title>Thousands of microbial genomes shed light on interconnected biogeochemical processes in an aquifer system.</title>
        <authorList>
            <person name="Anantharaman K."/>
            <person name="Brown C.T."/>
            <person name="Hug L.A."/>
            <person name="Sharon I."/>
            <person name="Castelle C.J."/>
            <person name="Probst A.J."/>
            <person name="Thomas B.C."/>
            <person name="Singh A."/>
            <person name="Wilkins M.J."/>
            <person name="Karaoz U."/>
            <person name="Brodie E.L."/>
            <person name="Williams K.H."/>
            <person name="Hubbard S.S."/>
            <person name="Banfield J.F."/>
        </authorList>
    </citation>
    <scope>NUCLEOTIDE SEQUENCE [LARGE SCALE GENOMIC DNA]</scope>
</reference>
<dbReference type="GO" id="GO:0019843">
    <property type="term" value="F:rRNA binding"/>
    <property type="evidence" value="ECO:0007669"/>
    <property type="project" value="UniProtKB-KW"/>
</dbReference>
<evidence type="ECO:0000256" key="1">
    <source>
        <dbReference type="ARBA" id="ARBA00006540"/>
    </source>
</evidence>